<dbReference type="InterPro" id="IPR019921">
    <property type="entry name" value="Lucif-like_OxRdtase_Rv2161c"/>
</dbReference>
<dbReference type="NCBIfam" id="TIGR03619">
    <property type="entry name" value="F420_Rv2161c"/>
    <property type="match status" value="1"/>
</dbReference>
<dbReference type="InterPro" id="IPR036661">
    <property type="entry name" value="Luciferase-like_sf"/>
</dbReference>
<name>A0ABS5TQS6_9ACTN</name>
<protein>
    <submittedName>
        <fullName evidence="6">LLM class F420-dependent oxidoreductase</fullName>
    </submittedName>
</protein>
<evidence type="ECO:0000256" key="4">
    <source>
        <dbReference type="ARBA" id="ARBA00023033"/>
    </source>
</evidence>
<dbReference type="RefSeq" id="WP_214159148.1">
    <property type="nucleotide sequence ID" value="NZ_JAHBAY010000013.1"/>
</dbReference>
<keyword evidence="2" id="KW-0288">FMN</keyword>
<evidence type="ECO:0000313" key="7">
    <source>
        <dbReference type="Proteomes" id="UP001197247"/>
    </source>
</evidence>
<keyword evidence="4" id="KW-0503">Monooxygenase</keyword>
<proteinExistence type="predicted"/>
<keyword evidence="1" id="KW-0285">Flavoprotein</keyword>
<feature type="domain" description="Luciferase-like" evidence="5">
    <location>
        <begin position="17"/>
        <end position="248"/>
    </location>
</feature>
<dbReference type="InterPro" id="IPR050172">
    <property type="entry name" value="SsuD_RutA_monooxygenase"/>
</dbReference>
<accession>A0ABS5TQS6</accession>
<dbReference type="PANTHER" id="PTHR42847">
    <property type="entry name" value="ALKANESULFONATE MONOOXYGENASE"/>
    <property type="match status" value="1"/>
</dbReference>
<gene>
    <name evidence="6" type="ORF">KIH74_26910</name>
</gene>
<comment type="caution">
    <text evidence="6">The sequence shown here is derived from an EMBL/GenBank/DDBJ whole genome shotgun (WGS) entry which is preliminary data.</text>
</comment>
<dbReference type="Pfam" id="PF00296">
    <property type="entry name" value="Bac_luciferase"/>
    <property type="match status" value="1"/>
</dbReference>
<dbReference type="Proteomes" id="UP001197247">
    <property type="component" value="Unassembled WGS sequence"/>
</dbReference>
<dbReference type="PANTHER" id="PTHR42847:SF4">
    <property type="entry name" value="ALKANESULFONATE MONOOXYGENASE-RELATED"/>
    <property type="match status" value="1"/>
</dbReference>
<dbReference type="EMBL" id="JAHBAY010000013">
    <property type="protein sequence ID" value="MBT0772603.1"/>
    <property type="molecule type" value="Genomic_DNA"/>
</dbReference>
<evidence type="ECO:0000259" key="5">
    <source>
        <dbReference type="Pfam" id="PF00296"/>
    </source>
</evidence>
<evidence type="ECO:0000256" key="3">
    <source>
        <dbReference type="ARBA" id="ARBA00023002"/>
    </source>
</evidence>
<keyword evidence="3" id="KW-0560">Oxidoreductase</keyword>
<reference evidence="6 7" key="1">
    <citation type="submission" date="2021-05" db="EMBL/GenBank/DDBJ databases">
        <title>Kineosporia and Streptomyces sp. nov. two new marine actinobacteria isolated from Coral.</title>
        <authorList>
            <person name="Buangrab K."/>
            <person name="Sutthacheep M."/>
            <person name="Yeemin T."/>
            <person name="Harunari E."/>
            <person name="Igarashi Y."/>
            <person name="Kanchanasin P."/>
            <person name="Tanasupawat S."/>
            <person name="Phongsopitanun W."/>
        </authorList>
    </citation>
    <scope>NUCLEOTIDE SEQUENCE [LARGE SCALE GENOMIC DNA]</scope>
    <source>
        <strain evidence="6 7">J2-2</strain>
    </source>
</reference>
<evidence type="ECO:0000256" key="2">
    <source>
        <dbReference type="ARBA" id="ARBA00022643"/>
    </source>
</evidence>
<sequence>MRLGIFTPVTDEQTPPAELARQIEDRGFESLFVPEHSHIPTRFATPTPDGNPISRDYYRNLDPFVTLTAAAVATTRLRLGTSVLLVPQRDPIHLAKEVASLDLVSGGRAELGAGAGWLREEMRNHGTDPATRFALLTERLAAVKTIWAGPGAEFHGELVDFDPIEMWPKPVQTPHPPVWLGGWGPTTLGRVVSSGSGWLAPPGLSMDELARGIKELAELADARAVPTPLVVATLYAPTPHDLDAARELGVHRVLLGLTGAISPGNTRRGLDAYAGLLP</sequence>
<dbReference type="InterPro" id="IPR011251">
    <property type="entry name" value="Luciferase-like_dom"/>
</dbReference>
<evidence type="ECO:0000256" key="1">
    <source>
        <dbReference type="ARBA" id="ARBA00022630"/>
    </source>
</evidence>
<evidence type="ECO:0000313" key="6">
    <source>
        <dbReference type="EMBL" id="MBT0772603.1"/>
    </source>
</evidence>
<organism evidence="6 7">
    <name type="scientific">Kineosporia corallincola</name>
    <dbReference type="NCBI Taxonomy" id="2835133"/>
    <lineage>
        <taxon>Bacteria</taxon>
        <taxon>Bacillati</taxon>
        <taxon>Actinomycetota</taxon>
        <taxon>Actinomycetes</taxon>
        <taxon>Kineosporiales</taxon>
        <taxon>Kineosporiaceae</taxon>
        <taxon>Kineosporia</taxon>
    </lineage>
</organism>
<dbReference type="CDD" id="cd01097">
    <property type="entry name" value="Tetrahydromethanopterin_reductase"/>
    <property type="match status" value="1"/>
</dbReference>
<dbReference type="Gene3D" id="3.20.20.30">
    <property type="entry name" value="Luciferase-like domain"/>
    <property type="match status" value="1"/>
</dbReference>
<keyword evidence="7" id="KW-1185">Reference proteome</keyword>
<dbReference type="SUPFAM" id="SSF51679">
    <property type="entry name" value="Bacterial luciferase-like"/>
    <property type="match status" value="1"/>
</dbReference>